<evidence type="ECO:0000313" key="2">
    <source>
        <dbReference type="Proteomes" id="UP000807504"/>
    </source>
</evidence>
<protein>
    <submittedName>
        <fullName evidence="1">Uncharacterized protein</fullName>
    </submittedName>
</protein>
<comment type="caution">
    <text evidence="1">The sequence shown here is derived from an EMBL/GenBank/DDBJ whole genome shotgun (WGS) entry which is preliminary data.</text>
</comment>
<dbReference type="InterPro" id="IPR036388">
    <property type="entry name" value="WH-like_DNA-bd_sf"/>
</dbReference>
<accession>A0A8T0E5S5</accession>
<organism evidence="1 2">
    <name type="scientific">Argiope bruennichi</name>
    <name type="common">Wasp spider</name>
    <name type="synonym">Aranea bruennichi</name>
    <dbReference type="NCBI Taxonomy" id="94029"/>
    <lineage>
        <taxon>Eukaryota</taxon>
        <taxon>Metazoa</taxon>
        <taxon>Ecdysozoa</taxon>
        <taxon>Arthropoda</taxon>
        <taxon>Chelicerata</taxon>
        <taxon>Arachnida</taxon>
        <taxon>Araneae</taxon>
        <taxon>Araneomorphae</taxon>
        <taxon>Entelegynae</taxon>
        <taxon>Araneoidea</taxon>
        <taxon>Araneidae</taxon>
        <taxon>Argiope</taxon>
    </lineage>
</organism>
<dbReference type="AlphaFoldDB" id="A0A8T0E5S5"/>
<keyword evidence="2" id="KW-1185">Reference proteome</keyword>
<dbReference type="InterPro" id="IPR036390">
    <property type="entry name" value="WH_DNA-bd_sf"/>
</dbReference>
<dbReference type="SUPFAM" id="SSF46785">
    <property type="entry name" value="Winged helix' DNA-binding domain"/>
    <property type="match status" value="1"/>
</dbReference>
<evidence type="ECO:0000313" key="1">
    <source>
        <dbReference type="EMBL" id="KAF8766698.1"/>
    </source>
</evidence>
<dbReference type="Proteomes" id="UP000807504">
    <property type="component" value="Unassembled WGS sequence"/>
</dbReference>
<dbReference type="EMBL" id="JABXBU010002230">
    <property type="protein sequence ID" value="KAF8766698.1"/>
    <property type="molecule type" value="Genomic_DNA"/>
</dbReference>
<gene>
    <name evidence="1" type="ORF">HNY73_019736</name>
</gene>
<name>A0A8T0E5S5_ARGBR</name>
<proteinExistence type="predicted"/>
<reference evidence="1" key="1">
    <citation type="journal article" date="2020" name="bioRxiv">
        <title>Chromosome-level reference genome of the European wasp spider Argiope bruennichi: a resource for studies on range expansion and evolutionary adaptation.</title>
        <authorList>
            <person name="Sheffer M.M."/>
            <person name="Hoppe A."/>
            <person name="Krehenwinkel H."/>
            <person name="Uhl G."/>
            <person name="Kuss A.W."/>
            <person name="Jensen L."/>
            <person name="Jensen C."/>
            <person name="Gillespie R.G."/>
            <person name="Hoff K.J."/>
            <person name="Prost S."/>
        </authorList>
    </citation>
    <scope>NUCLEOTIDE SEQUENCE</scope>
</reference>
<reference evidence="1" key="2">
    <citation type="submission" date="2020-06" db="EMBL/GenBank/DDBJ databases">
        <authorList>
            <person name="Sheffer M."/>
        </authorList>
    </citation>
    <scope>NUCLEOTIDE SEQUENCE</scope>
</reference>
<dbReference type="Gene3D" id="1.10.10.10">
    <property type="entry name" value="Winged helix-like DNA-binding domain superfamily/Winged helix DNA-binding domain"/>
    <property type="match status" value="1"/>
</dbReference>
<sequence>MSFDELIKGVEDLTIPAPQKTESWNIFFDSIERAFRHKKVPGEFQAEILALASNPKLQVDSDGKYLFKPPYNIKDRRSLLKLLDKHDQQGLGGLQSSRQFTSHLWTLFVWMGVKEIERELIFWFV</sequence>